<dbReference type="Pfam" id="PF22381">
    <property type="entry name" value="Staph_reg_Sar_Rot"/>
    <property type="match status" value="1"/>
</dbReference>
<dbReference type="GO" id="GO:0003677">
    <property type="term" value="F:DNA binding"/>
    <property type="evidence" value="ECO:0007669"/>
    <property type="project" value="UniProtKB-KW"/>
</dbReference>
<dbReference type="Gene3D" id="1.10.10.10">
    <property type="entry name" value="Winged helix-like DNA-binding domain superfamily/Winged helix DNA-binding domain"/>
    <property type="match status" value="1"/>
</dbReference>
<dbReference type="PANTHER" id="PTHR33164">
    <property type="entry name" value="TRANSCRIPTIONAL REGULATOR, MARR FAMILY"/>
    <property type="match status" value="1"/>
</dbReference>
<evidence type="ECO:0000256" key="2">
    <source>
        <dbReference type="ARBA" id="ARBA00022490"/>
    </source>
</evidence>
<dbReference type="RefSeq" id="WP_169700377.1">
    <property type="nucleotide sequence ID" value="NZ_LS974202.1"/>
</dbReference>
<dbReference type="GO" id="GO:0003700">
    <property type="term" value="F:DNA-binding transcription factor activity"/>
    <property type="evidence" value="ECO:0007669"/>
    <property type="project" value="InterPro"/>
</dbReference>
<sequence length="151" mass="17630">MIEEKDFSGREDLLKLDRQLCFALYSGARGIIRMYRPILEKLNITYPQYLVLLVLWEHGQMNVRDLGEKLFLDSGTLTPLLKRMERQGIVSRERSIKDERTVLIGLTDKGRKMKEDALSIPFQLAKDLDIDQKEYETLMVALKRLIAKMNL</sequence>
<dbReference type="GO" id="GO:0005737">
    <property type="term" value="C:cytoplasm"/>
    <property type="evidence" value="ECO:0007669"/>
    <property type="project" value="UniProtKB-SubCell"/>
</dbReference>
<keyword evidence="3" id="KW-0805">Transcription regulation</keyword>
<dbReference type="Proteomes" id="UP000250796">
    <property type="component" value="Chromosome MESINF"/>
</dbReference>
<keyword evidence="4" id="KW-0238">DNA-binding</keyword>
<dbReference type="GO" id="GO:0006950">
    <property type="term" value="P:response to stress"/>
    <property type="evidence" value="ECO:0007669"/>
    <property type="project" value="TreeGrafter"/>
</dbReference>
<gene>
    <name evidence="7" type="primary">ohrR</name>
    <name evidence="7" type="ORF">MESINF_2641</name>
</gene>
<dbReference type="InterPro" id="IPR036390">
    <property type="entry name" value="WH_DNA-bd_sf"/>
</dbReference>
<dbReference type="PROSITE" id="PS50995">
    <property type="entry name" value="HTH_MARR_2"/>
    <property type="match status" value="1"/>
</dbReference>
<dbReference type="EMBL" id="LS974202">
    <property type="protein sequence ID" value="SSC14081.1"/>
    <property type="molecule type" value="Genomic_DNA"/>
</dbReference>
<dbReference type="AlphaFoldDB" id="A0A7Z7PPJ2"/>
<dbReference type="KEGG" id="minf:MESINF_2641"/>
<dbReference type="SMART" id="SM00347">
    <property type="entry name" value="HTH_MARR"/>
    <property type="match status" value="1"/>
</dbReference>
<dbReference type="InterPro" id="IPR036388">
    <property type="entry name" value="WH-like_DNA-bd_sf"/>
</dbReference>
<dbReference type="SUPFAM" id="SSF46785">
    <property type="entry name" value="Winged helix' DNA-binding domain"/>
    <property type="match status" value="1"/>
</dbReference>
<dbReference type="PRINTS" id="PR00598">
    <property type="entry name" value="HTHMARR"/>
</dbReference>
<proteinExistence type="predicted"/>
<keyword evidence="5" id="KW-0804">Transcription</keyword>
<keyword evidence="2" id="KW-0963">Cytoplasm</keyword>
<reference evidence="7 8" key="1">
    <citation type="submission" date="2017-01" db="EMBL/GenBank/DDBJ databases">
        <authorList>
            <person name="Erauso G."/>
        </authorList>
    </citation>
    <scope>NUCLEOTIDE SEQUENCE [LARGE SCALE GENOMIC DNA]</scope>
    <source>
        <strain evidence="7">MESINF1</strain>
    </source>
</reference>
<dbReference type="InterPro" id="IPR039422">
    <property type="entry name" value="MarR/SlyA-like"/>
</dbReference>
<organism evidence="7 8">
    <name type="scientific">Mesotoga infera</name>
    <dbReference type="NCBI Taxonomy" id="1236046"/>
    <lineage>
        <taxon>Bacteria</taxon>
        <taxon>Thermotogati</taxon>
        <taxon>Thermotogota</taxon>
        <taxon>Thermotogae</taxon>
        <taxon>Kosmotogales</taxon>
        <taxon>Kosmotogaceae</taxon>
        <taxon>Mesotoga</taxon>
    </lineage>
</organism>
<dbReference type="PANTHER" id="PTHR33164:SF5">
    <property type="entry name" value="ORGANIC HYDROPEROXIDE RESISTANCE TRANSCRIPTIONAL REGULATOR"/>
    <property type="match status" value="1"/>
</dbReference>
<evidence type="ECO:0000259" key="6">
    <source>
        <dbReference type="PROSITE" id="PS50995"/>
    </source>
</evidence>
<feature type="domain" description="HTH marR-type" evidence="6">
    <location>
        <begin position="10"/>
        <end position="147"/>
    </location>
</feature>
<comment type="subcellular location">
    <subcellularLocation>
        <location evidence="1">Cytoplasm</location>
    </subcellularLocation>
</comment>
<evidence type="ECO:0000313" key="8">
    <source>
        <dbReference type="Proteomes" id="UP000250796"/>
    </source>
</evidence>
<accession>A0A7Z7PPJ2</accession>
<dbReference type="InterPro" id="IPR000835">
    <property type="entry name" value="HTH_MarR-typ"/>
</dbReference>
<evidence type="ECO:0000256" key="5">
    <source>
        <dbReference type="ARBA" id="ARBA00023163"/>
    </source>
</evidence>
<name>A0A7Z7PPJ2_9BACT</name>
<evidence type="ECO:0000256" key="4">
    <source>
        <dbReference type="ARBA" id="ARBA00023125"/>
    </source>
</evidence>
<evidence type="ECO:0000256" key="1">
    <source>
        <dbReference type="ARBA" id="ARBA00004496"/>
    </source>
</evidence>
<dbReference type="FunFam" id="1.10.10.10:FF:000163">
    <property type="entry name" value="MarR family transcriptional regulator"/>
    <property type="match status" value="1"/>
</dbReference>
<evidence type="ECO:0000256" key="3">
    <source>
        <dbReference type="ARBA" id="ARBA00023015"/>
    </source>
</evidence>
<protein>
    <submittedName>
        <fullName evidence="7">Organic hydroperoxide resistance transcriptional regulator</fullName>
    </submittedName>
</protein>
<dbReference type="InterPro" id="IPR055166">
    <property type="entry name" value="Transc_reg_Sar_Rot_HTH"/>
</dbReference>
<evidence type="ECO:0000313" key="7">
    <source>
        <dbReference type="EMBL" id="SSC14081.1"/>
    </source>
</evidence>
<keyword evidence="8" id="KW-1185">Reference proteome</keyword>